<evidence type="ECO:0000256" key="1">
    <source>
        <dbReference type="SAM" id="MobiDB-lite"/>
    </source>
</evidence>
<dbReference type="AlphaFoldDB" id="Q0CRR4"/>
<dbReference type="VEuPathDB" id="FungiDB:ATEG_03620"/>
<accession>Q0CRR4</accession>
<sequence length="380" mass="41014">MTQAANAMVLDNRNPEKTRNGDIDGSRAWASENHPANISPELRSSLNRVLEELEAGTGLFAHSCSLDCFFGPGTVAAARRGCEAIAHSYYQGNPLSIAHVDKKANAMRFIAHRCPGHVFNPASSLLATACDEQTALCCSIVTSAWQEPEKAVGSAMISHVAVSDDYHAFTTGEYETRIRMIALFAGVAYETGGQAVNVIADGAALQAVGTGDELTVNAVMAWRAVGGCTTPYSSYLWGQGSLEEGLVSPQLIMAMHDLLDWRSDTAAQNHENGVSAVYGLGFENAFHTYLEASLRRASAEPRSGVHAMAGLRWEPKPPPSSFSAGEEFRQLSKRVVDTFEKHSLAQIGLSWLQYLIVSGDIWLFDVLSSICPLDSDADWV</sequence>
<protein>
    <submittedName>
        <fullName evidence="2">Uncharacterized protein</fullName>
    </submittedName>
</protein>
<feature type="compositionally biased region" description="Basic and acidic residues" evidence="1">
    <location>
        <begin position="13"/>
        <end position="25"/>
    </location>
</feature>
<dbReference type="eggNOG" id="ENOG502SIV3">
    <property type="taxonomic scope" value="Eukaryota"/>
</dbReference>
<dbReference type="GeneID" id="4318292"/>
<dbReference type="Proteomes" id="UP000007963">
    <property type="component" value="Unassembled WGS sequence"/>
</dbReference>
<evidence type="ECO:0000313" key="2">
    <source>
        <dbReference type="EMBL" id="EAU35422.1"/>
    </source>
</evidence>
<name>Q0CRR4_ASPTN</name>
<reference evidence="3" key="1">
    <citation type="submission" date="2005-09" db="EMBL/GenBank/DDBJ databases">
        <title>Annotation of the Aspergillus terreus NIH2624 genome.</title>
        <authorList>
            <person name="Birren B.W."/>
            <person name="Lander E.S."/>
            <person name="Galagan J.E."/>
            <person name="Nusbaum C."/>
            <person name="Devon K."/>
            <person name="Henn M."/>
            <person name="Ma L.-J."/>
            <person name="Jaffe D.B."/>
            <person name="Butler J."/>
            <person name="Alvarez P."/>
            <person name="Gnerre S."/>
            <person name="Grabherr M."/>
            <person name="Kleber M."/>
            <person name="Mauceli E.W."/>
            <person name="Brockman W."/>
            <person name="Rounsley S."/>
            <person name="Young S.K."/>
            <person name="LaButti K."/>
            <person name="Pushparaj V."/>
            <person name="DeCaprio D."/>
            <person name="Crawford M."/>
            <person name="Koehrsen M."/>
            <person name="Engels R."/>
            <person name="Montgomery P."/>
            <person name="Pearson M."/>
            <person name="Howarth C."/>
            <person name="Larson L."/>
            <person name="Luoma S."/>
            <person name="White J."/>
            <person name="Alvarado L."/>
            <person name="Kodira C.D."/>
            <person name="Zeng Q."/>
            <person name="Oleary S."/>
            <person name="Yandava C."/>
            <person name="Denning D.W."/>
            <person name="Nierman W.C."/>
            <person name="Milne T."/>
            <person name="Madden K."/>
        </authorList>
    </citation>
    <scope>NUCLEOTIDE SEQUENCE [LARGE SCALE GENOMIC DNA]</scope>
    <source>
        <strain evidence="3">NIH 2624 / FGSC A1156</strain>
    </source>
</reference>
<proteinExistence type="predicted"/>
<dbReference type="OrthoDB" id="4488907at2759"/>
<dbReference type="RefSeq" id="XP_001212798.1">
    <property type="nucleotide sequence ID" value="XM_001212798.1"/>
</dbReference>
<dbReference type="EMBL" id="CH476598">
    <property type="protein sequence ID" value="EAU35422.1"/>
    <property type="molecule type" value="Genomic_DNA"/>
</dbReference>
<gene>
    <name evidence="2" type="ORF">ATEG_03620</name>
</gene>
<feature type="region of interest" description="Disordered" evidence="1">
    <location>
        <begin position="1"/>
        <end position="34"/>
    </location>
</feature>
<organism evidence="2 3">
    <name type="scientific">Aspergillus terreus (strain NIH 2624 / FGSC A1156)</name>
    <dbReference type="NCBI Taxonomy" id="341663"/>
    <lineage>
        <taxon>Eukaryota</taxon>
        <taxon>Fungi</taxon>
        <taxon>Dikarya</taxon>
        <taxon>Ascomycota</taxon>
        <taxon>Pezizomycotina</taxon>
        <taxon>Eurotiomycetes</taxon>
        <taxon>Eurotiomycetidae</taxon>
        <taxon>Eurotiales</taxon>
        <taxon>Aspergillaceae</taxon>
        <taxon>Aspergillus</taxon>
        <taxon>Aspergillus subgen. Circumdati</taxon>
    </lineage>
</organism>
<dbReference type="HOGENOM" id="CLU_650473_0_0_1"/>
<evidence type="ECO:0000313" key="3">
    <source>
        <dbReference type="Proteomes" id="UP000007963"/>
    </source>
</evidence>